<organism evidence="2 3">
    <name type="scientific">Penicillium brevicompactum</name>
    <dbReference type="NCBI Taxonomy" id="5074"/>
    <lineage>
        <taxon>Eukaryota</taxon>
        <taxon>Fungi</taxon>
        <taxon>Dikarya</taxon>
        <taxon>Ascomycota</taxon>
        <taxon>Pezizomycotina</taxon>
        <taxon>Eurotiomycetes</taxon>
        <taxon>Eurotiomycetidae</taxon>
        <taxon>Eurotiales</taxon>
        <taxon>Aspergillaceae</taxon>
        <taxon>Penicillium</taxon>
    </lineage>
</organism>
<accession>A0A9W9R5I2</accession>
<feature type="region of interest" description="Disordered" evidence="1">
    <location>
        <begin position="178"/>
        <end position="340"/>
    </location>
</feature>
<feature type="region of interest" description="Disordered" evidence="1">
    <location>
        <begin position="87"/>
        <end position="130"/>
    </location>
</feature>
<sequence length="340" mass="37906">MSDDEEYYEYEEDFMYEDLVPDMVVCTNPNPCDQPVACAQHKHSTDSNPFQDDLAASSYYEAALYEDPAYDVEDYFSDWDYYSDDHYDDDPTAETSTERKKRTEHAATAKRRTKGPSRKTTTVPTKSPLFPDTATFQGVLWKSPALDRDEDVAILYEPDSGEKVALLANWREVFKSSQPALDKSKLKRRRAESESIPDEEADNEMSDYEESVVSEEMSDGDSLASAEDTGDASNTTPDPEPDARVYKLASPPKVVIPMVSMVSADTEKSPAKSPAKSPVKSPVKTPVKGAKRGRKRKAAVQEETPGEDSEPRSKRVESRKGGGERADSSAPVRRSARQKK</sequence>
<comment type="caution">
    <text evidence="2">The sequence shown here is derived from an EMBL/GenBank/DDBJ whole genome shotgun (WGS) entry which is preliminary data.</text>
</comment>
<gene>
    <name evidence="2" type="ORF">N7541_006584</name>
</gene>
<feature type="compositionally biased region" description="Basic and acidic residues" evidence="1">
    <location>
        <begin position="309"/>
        <end position="327"/>
    </location>
</feature>
<reference evidence="2" key="1">
    <citation type="submission" date="2022-12" db="EMBL/GenBank/DDBJ databases">
        <authorList>
            <person name="Petersen C."/>
        </authorList>
    </citation>
    <scope>NUCLEOTIDE SEQUENCE</scope>
    <source>
        <strain evidence="2">IBT 35675</strain>
    </source>
</reference>
<dbReference type="AlphaFoldDB" id="A0A9W9R5I2"/>
<dbReference type="Proteomes" id="UP001148299">
    <property type="component" value="Unassembled WGS sequence"/>
</dbReference>
<protein>
    <submittedName>
        <fullName evidence="2">Uncharacterized protein</fullName>
    </submittedName>
</protein>
<name>A0A9W9R5I2_PENBR</name>
<keyword evidence="3" id="KW-1185">Reference proteome</keyword>
<feature type="compositionally biased region" description="Basic residues" evidence="1">
    <location>
        <begin position="99"/>
        <end position="117"/>
    </location>
</feature>
<feature type="compositionally biased region" description="Acidic residues" evidence="1">
    <location>
        <begin position="195"/>
        <end position="219"/>
    </location>
</feature>
<evidence type="ECO:0000313" key="3">
    <source>
        <dbReference type="Proteomes" id="UP001148299"/>
    </source>
</evidence>
<evidence type="ECO:0000313" key="2">
    <source>
        <dbReference type="EMBL" id="KAJ5354020.1"/>
    </source>
</evidence>
<dbReference type="EMBL" id="JAPZBR010000005">
    <property type="protein sequence ID" value="KAJ5354020.1"/>
    <property type="molecule type" value="Genomic_DNA"/>
</dbReference>
<reference evidence="2" key="2">
    <citation type="journal article" date="2023" name="IMA Fungus">
        <title>Comparative genomic study of the Penicillium genus elucidates a diverse pangenome and 15 lateral gene transfer events.</title>
        <authorList>
            <person name="Petersen C."/>
            <person name="Sorensen T."/>
            <person name="Nielsen M.R."/>
            <person name="Sondergaard T.E."/>
            <person name="Sorensen J.L."/>
            <person name="Fitzpatrick D.A."/>
            <person name="Frisvad J.C."/>
            <person name="Nielsen K.L."/>
        </authorList>
    </citation>
    <scope>NUCLEOTIDE SEQUENCE</scope>
    <source>
        <strain evidence="2">IBT 35675</strain>
    </source>
</reference>
<proteinExistence type="predicted"/>
<evidence type="ECO:0000256" key="1">
    <source>
        <dbReference type="SAM" id="MobiDB-lite"/>
    </source>
</evidence>
<feature type="compositionally biased region" description="Basic residues" evidence="1">
    <location>
        <begin position="289"/>
        <end position="298"/>
    </location>
</feature>